<reference evidence="5 6" key="1">
    <citation type="journal article" date="2016" name="Nat. Commun.">
        <title>Thousands of microbial genomes shed light on interconnected biogeochemical processes in an aquifer system.</title>
        <authorList>
            <person name="Anantharaman K."/>
            <person name="Brown C.T."/>
            <person name="Hug L.A."/>
            <person name="Sharon I."/>
            <person name="Castelle C.J."/>
            <person name="Probst A.J."/>
            <person name="Thomas B.C."/>
            <person name="Singh A."/>
            <person name="Wilkins M.J."/>
            <person name="Karaoz U."/>
            <person name="Brodie E.L."/>
            <person name="Williams K.H."/>
            <person name="Hubbard S.S."/>
            <person name="Banfield J.F."/>
        </authorList>
    </citation>
    <scope>NUCLEOTIDE SEQUENCE [LARGE SCALE GENOMIC DNA]</scope>
</reference>
<dbReference type="InterPro" id="IPR008279">
    <property type="entry name" value="PEP-util_enz_mobile_dom"/>
</dbReference>
<evidence type="ECO:0000256" key="1">
    <source>
        <dbReference type="ARBA" id="ARBA00007837"/>
    </source>
</evidence>
<keyword evidence="3" id="KW-0067">ATP-binding</keyword>
<dbReference type="InterPro" id="IPR018274">
    <property type="entry name" value="PEP_util_AS"/>
</dbReference>
<dbReference type="InterPro" id="IPR006319">
    <property type="entry name" value="PEP_synth"/>
</dbReference>
<dbReference type="Gene3D" id="3.50.30.10">
    <property type="entry name" value="Phosphohistidine domain"/>
    <property type="match status" value="1"/>
</dbReference>
<evidence type="ECO:0000313" key="6">
    <source>
        <dbReference type="Proteomes" id="UP000176897"/>
    </source>
</evidence>
<comment type="caution">
    <text evidence="5">The sequence shown here is derived from an EMBL/GenBank/DDBJ whole genome shotgun (WGS) entry which is preliminary data.</text>
</comment>
<evidence type="ECO:0000259" key="4">
    <source>
        <dbReference type="Pfam" id="PF00391"/>
    </source>
</evidence>
<protein>
    <recommendedName>
        <fullName evidence="4">PEP-utilising enzyme mobile domain-containing protein</fullName>
    </recommendedName>
</protein>
<keyword evidence="2" id="KW-0547">Nucleotide-binding</keyword>
<dbReference type="SUPFAM" id="SSF52009">
    <property type="entry name" value="Phosphohistidine domain"/>
    <property type="match status" value="1"/>
</dbReference>
<accession>A0A1F7UT95</accession>
<dbReference type="Proteomes" id="UP000176897">
    <property type="component" value="Unassembled WGS sequence"/>
</dbReference>
<dbReference type="InterPro" id="IPR036637">
    <property type="entry name" value="Phosphohistidine_dom_sf"/>
</dbReference>
<feature type="domain" description="PEP-utilising enzyme mobile" evidence="4">
    <location>
        <begin position="389"/>
        <end position="459"/>
    </location>
</feature>
<organism evidence="5 6">
    <name type="scientific">Candidatus Uhrbacteria bacterium RIFCSPLOWO2_01_FULL_47_24</name>
    <dbReference type="NCBI Taxonomy" id="1802401"/>
    <lineage>
        <taxon>Bacteria</taxon>
        <taxon>Candidatus Uhriibacteriota</taxon>
    </lineage>
</organism>
<dbReference type="Pfam" id="PF00391">
    <property type="entry name" value="PEP-utilizers"/>
    <property type="match status" value="1"/>
</dbReference>
<comment type="similarity">
    <text evidence="1">Belongs to the PEP-utilizing enzyme family.</text>
</comment>
<proteinExistence type="inferred from homology"/>
<dbReference type="GO" id="GO:0005524">
    <property type="term" value="F:ATP binding"/>
    <property type="evidence" value="ECO:0007669"/>
    <property type="project" value="UniProtKB-KW"/>
</dbReference>
<gene>
    <name evidence="5" type="ORF">A3B21_03180</name>
</gene>
<dbReference type="STRING" id="1802401.A3B21_03180"/>
<evidence type="ECO:0000256" key="2">
    <source>
        <dbReference type="ARBA" id="ARBA00022741"/>
    </source>
</evidence>
<dbReference type="PANTHER" id="PTHR43030">
    <property type="entry name" value="PHOSPHOENOLPYRUVATE SYNTHASE"/>
    <property type="match status" value="1"/>
</dbReference>
<name>A0A1F7UT95_9BACT</name>
<evidence type="ECO:0000313" key="5">
    <source>
        <dbReference type="EMBL" id="OGL80944.1"/>
    </source>
</evidence>
<dbReference type="AlphaFoldDB" id="A0A1F7UT95"/>
<evidence type="ECO:0000256" key="3">
    <source>
        <dbReference type="ARBA" id="ARBA00022840"/>
    </source>
</evidence>
<dbReference type="PANTHER" id="PTHR43030:SF1">
    <property type="entry name" value="PHOSPHOENOLPYRUVATE SYNTHASE"/>
    <property type="match status" value="1"/>
</dbReference>
<dbReference type="GO" id="GO:0008986">
    <property type="term" value="F:pyruvate, water dikinase activity"/>
    <property type="evidence" value="ECO:0007669"/>
    <property type="project" value="InterPro"/>
</dbReference>
<sequence length="464" mass="53841">MNKKLLKYILSQDWYRKNFEATAFADYQWQALLPYQKKDKFFKVRLKEAIIIASNFQVNWFWNQKDLKRVRDWLVAEIKNDSLFSRKLVHKWELRLKTYLKLLEKVRSLDLAKLPDPELLENFHSLYDFYLKTITVSVIIEGFSLNAEKWLGGEFQQFLAKKKMAEKSREYFSLLTQTTRPSFVQEAAIAKKSGMNPKNLAANFYWIHFNYLHIKPLTETFFKSWRPDSTPNFRQIRERKKQLMQKIGLSKELKNIFNAADLFTWLQDQRKKHALLATEWMYEFLFEAGRRKGVAKGLLLRALPPEMGKLLKNSPDYLKQLKKRIDPVLVYVNDKGQTFVSAGKIGAIVLKKIYSVKHQSELSGAATFLGKIRGKVKIVSSVKDMARFRQGNILVASMTRPEFIPILAKAAAIVTDEGGITSHAAIISREMRKPCIIGTKIATRVFKDGDMVEVDATRGVVRKI</sequence>
<dbReference type="EMBL" id="MGEJ01000012">
    <property type="protein sequence ID" value="OGL80944.1"/>
    <property type="molecule type" value="Genomic_DNA"/>
</dbReference>
<dbReference type="PROSITE" id="PS00370">
    <property type="entry name" value="PEP_ENZYMES_PHOS_SITE"/>
    <property type="match status" value="1"/>
</dbReference>